<dbReference type="SMART" id="SM00987">
    <property type="entry name" value="UreE_C"/>
    <property type="match status" value="1"/>
</dbReference>
<dbReference type="AlphaFoldDB" id="A0A380TBZ8"/>
<comment type="catalytic activity">
    <reaction evidence="1">
        <text>Hydrolyzes single-stranded DNA or mismatched double-stranded DNA and polynucleotides, releasing free uracil.</text>
        <dbReference type="EC" id="3.2.2.27"/>
    </reaction>
</comment>
<keyword evidence="10" id="KW-0411">Iron-sulfur</keyword>
<proteinExistence type="inferred from homology"/>
<evidence type="ECO:0000256" key="12">
    <source>
        <dbReference type="SAM" id="MobiDB-lite"/>
    </source>
</evidence>
<feature type="domain" description="Uracil-DNA glycosylase-like" evidence="13">
    <location>
        <begin position="116"/>
        <end position="268"/>
    </location>
</feature>
<gene>
    <name evidence="14" type="ORF">DF3PB_2260007</name>
</gene>
<dbReference type="Gene3D" id="3.40.470.10">
    <property type="entry name" value="Uracil-DNA glycosylase-like domain"/>
    <property type="match status" value="1"/>
</dbReference>
<evidence type="ECO:0000313" key="14">
    <source>
        <dbReference type="EMBL" id="SUS05965.1"/>
    </source>
</evidence>
<dbReference type="GO" id="GO:0051539">
    <property type="term" value="F:4 iron, 4 sulfur cluster binding"/>
    <property type="evidence" value="ECO:0007669"/>
    <property type="project" value="UniProtKB-KW"/>
</dbReference>
<evidence type="ECO:0000256" key="6">
    <source>
        <dbReference type="ARBA" id="ARBA00022723"/>
    </source>
</evidence>
<evidence type="ECO:0000256" key="11">
    <source>
        <dbReference type="ARBA" id="ARBA00023204"/>
    </source>
</evidence>
<dbReference type="SMART" id="SM00986">
    <property type="entry name" value="UDG"/>
    <property type="match status" value="1"/>
</dbReference>
<dbReference type="CDD" id="cd10030">
    <property type="entry name" value="UDG-F4_TTUDGA_SPO1dp_like"/>
    <property type="match status" value="1"/>
</dbReference>
<dbReference type="NCBIfam" id="TIGR00758">
    <property type="entry name" value="UDG_fam4"/>
    <property type="match status" value="1"/>
</dbReference>
<dbReference type="InterPro" id="IPR051536">
    <property type="entry name" value="UDG_Type-4/5"/>
</dbReference>
<protein>
    <recommendedName>
        <fullName evidence="4">Type-4 uracil-DNA glycosylase</fullName>
        <ecNumber evidence="3">3.2.2.27</ecNumber>
    </recommendedName>
</protein>
<evidence type="ECO:0000256" key="1">
    <source>
        <dbReference type="ARBA" id="ARBA00001400"/>
    </source>
</evidence>
<keyword evidence="11" id="KW-0234">DNA repair</keyword>
<dbReference type="PANTHER" id="PTHR33693:SF1">
    <property type="entry name" value="TYPE-4 URACIL-DNA GLYCOSYLASE"/>
    <property type="match status" value="1"/>
</dbReference>
<evidence type="ECO:0000259" key="13">
    <source>
        <dbReference type="SMART" id="SM00986"/>
    </source>
</evidence>
<dbReference type="Pfam" id="PF03167">
    <property type="entry name" value="UDG"/>
    <property type="match status" value="1"/>
</dbReference>
<evidence type="ECO:0000256" key="7">
    <source>
        <dbReference type="ARBA" id="ARBA00022763"/>
    </source>
</evidence>
<dbReference type="GO" id="GO:0004844">
    <property type="term" value="F:uracil DNA N-glycosylase activity"/>
    <property type="evidence" value="ECO:0007669"/>
    <property type="project" value="UniProtKB-EC"/>
</dbReference>
<evidence type="ECO:0000256" key="9">
    <source>
        <dbReference type="ARBA" id="ARBA00023004"/>
    </source>
</evidence>
<keyword evidence="7" id="KW-0227">DNA damage</keyword>
<dbReference type="InterPro" id="IPR036895">
    <property type="entry name" value="Uracil-DNA_glycosylase-like_sf"/>
</dbReference>
<dbReference type="EC" id="3.2.2.27" evidence="3"/>
<dbReference type="InterPro" id="IPR005122">
    <property type="entry name" value="Uracil-DNA_glycosylase-like"/>
</dbReference>
<accession>A0A380TBZ8</accession>
<dbReference type="GO" id="GO:0006281">
    <property type="term" value="P:DNA repair"/>
    <property type="evidence" value="ECO:0007669"/>
    <property type="project" value="UniProtKB-KW"/>
</dbReference>
<dbReference type="SUPFAM" id="SSF52141">
    <property type="entry name" value="Uracil-DNA glycosylase-like"/>
    <property type="match status" value="1"/>
</dbReference>
<keyword evidence="5" id="KW-0004">4Fe-4S</keyword>
<dbReference type="InterPro" id="IPR005273">
    <property type="entry name" value="Ura-DNA_glyco_family4"/>
</dbReference>
<comment type="similarity">
    <text evidence="2">Belongs to the uracil-DNA glycosylase (UDG) superfamily. Type 4 (UDGa) family.</text>
</comment>
<feature type="region of interest" description="Disordered" evidence="12">
    <location>
        <begin position="35"/>
        <end position="78"/>
    </location>
</feature>
<evidence type="ECO:0000256" key="2">
    <source>
        <dbReference type="ARBA" id="ARBA00006521"/>
    </source>
</evidence>
<keyword evidence="8" id="KW-0378">Hydrolase</keyword>
<evidence type="ECO:0000256" key="8">
    <source>
        <dbReference type="ARBA" id="ARBA00022801"/>
    </source>
</evidence>
<keyword evidence="6" id="KW-0479">Metal-binding</keyword>
<feature type="compositionally biased region" description="Pro residues" evidence="12">
    <location>
        <begin position="61"/>
        <end position="77"/>
    </location>
</feature>
<name>A0A380TBZ8_9ZZZZ</name>
<dbReference type="EMBL" id="UIDG01000142">
    <property type="protein sequence ID" value="SUS05965.1"/>
    <property type="molecule type" value="Genomic_DNA"/>
</dbReference>
<evidence type="ECO:0000256" key="10">
    <source>
        <dbReference type="ARBA" id="ARBA00023014"/>
    </source>
</evidence>
<organism evidence="14">
    <name type="scientific">metagenome</name>
    <dbReference type="NCBI Taxonomy" id="256318"/>
    <lineage>
        <taxon>unclassified sequences</taxon>
        <taxon>metagenomes</taxon>
    </lineage>
</organism>
<dbReference type="GO" id="GO:0046872">
    <property type="term" value="F:metal ion binding"/>
    <property type="evidence" value="ECO:0007669"/>
    <property type="project" value="UniProtKB-KW"/>
</dbReference>
<sequence>MNEETAATIAHVLRWHLEAGVDECIGAVPRNRYKEEGTARQGGQPPRSEAALATAATSRPVPKPSPPLTARPTPPPTVAGTAATLAAAAGSLDALKASLARYDGCALAKTATNLVFGDGSATARVVLIGEAPGAEEDRQGVPFVGVSGQLLDRMLASIGLDRTQVFISNTVFWRPPGNRAPTSQEVAACMPFVIRIIELIRPAMLVALGGPAANALLSRSESVSRLRGRWFTFESAGLAPPIPATALFHPAYLLRSPGQKRLAWRDLLAIKKRLSAG</sequence>
<evidence type="ECO:0000256" key="4">
    <source>
        <dbReference type="ARBA" id="ARBA00019403"/>
    </source>
</evidence>
<evidence type="ECO:0000256" key="3">
    <source>
        <dbReference type="ARBA" id="ARBA00012030"/>
    </source>
</evidence>
<evidence type="ECO:0000256" key="5">
    <source>
        <dbReference type="ARBA" id="ARBA00022485"/>
    </source>
</evidence>
<keyword evidence="9" id="KW-0408">Iron</keyword>
<reference evidence="14" key="1">
    <citation type="submission" date="2018-07" db="EMBL/GenBank/DDBJ databases">
        <authorList>
            <person name="Quirk P.G."/>
            <person name="Krulwich T.A."/>
        </authorList>
    </citation>
    <scope>NUCLEOTIDE SEQUENCE</scope>
</reference>
<dbReference type="PANTHER" id="PTHR33693">
    <property type="entry name" value="TYPE-5 URACIL-DNA GLYCOSYLASE"/>
    <property type="match status" value="1"/>
</dbReference>